<evidence type="ECO:0000313" key="3">
    <source>
        <dbReference type="Proteomes" id="UP000657592"/>
    </source>
</evidence>
<dbReference type="InterPro" id="IPR000073">
    <property type="entry name" value="AB_hydrolase_1"/>
</dbReference>
<dbReference type="EMBL" id="BMJY01000012">
    <property type="protein sequence ID" value="GGH47715.1"/>
    <property type="molecule type" value="Genomic_DNA"/>
</dbReference>
<reference evidence="2" key="1">
    <citation type="journal article" date="2014" name="Int. J. Syst. Evol. Microbiol.">
        <title>Complete genome sequence of Corynebacterium casei LMG S-19264T (=DSM 44701T), isolated from a smear-ripened cheese.</title>
        <authorList>
            <consortium name="US DOE Joint Genome Institute (JGI-PGF)"/>
            <person name="Walter F."/>
            <person name="Albersmeier A."/>
            <person name="Kalinowski J."/>
            <person name="Ruckert C."/>
        </authorList>
    </citation>
    <scope>NUCLEOTIDE SEQUENCE</scope>
    <source>
        <strain evidence="2">CGMCC 1.15794</strain>
    </source>
</reference>
<feature type="domain" description="AB hydrolase-1" evidence="1">
    <location>
        <begin position="57"/>
        <end position="298"/>
    </location>
</feature>
<dbReference type="PANTHER" id="PTHR43194:SF2">
    <property type="entry name" value="PEROXISOMAL MEMBRANE PROTEIN LPX1"/>
    <property type="match status" value="1"/>
</dbReference>
<evidence type="ECO:0000259" key="1">
    <source>
        <dbReference type="Pfam" id="PF12697"/>
    </source>
</evidence>
<proteinExistence type="predicted"/>
<evidence type="ECO:0000313" key="2">
    <source>
        <dbReference type="EMBL" id="GGH47715.1"/>
    </source>
</evidence>
<dbReference type="InterPro" id="IPR050228">
    <property type="entry name" value="Carboxylesterase_BioH"/>
</dbReference>
<keyword evidence="3" id="KW-1185">Reference proteome</keyword>
<keyword evidence="2" id="KW-0378">Hydrolase</keyword>
<dbReference type="RefSeq" id="WP_229663247.1">
    <property type="nucleotide sequence ID" value="NZ_BMJY01000012.1"/>
</dbReference>
<comment type="caution">
    <text evidence="2">The sequence shown here is derived from an EMBL/GenBank/DDBJ whole genome shotgun (WGS) entry which is preliminary data.</text>
</comment>
<sequence length="310" mass="33121">MTRVTESREPLTSEFAYLPGQAERLGLEAPSARRLTLPLDDGRLLSAIRYGEGAPRVVLLHGAGLNAHTWDATAIALDDGAIAIDLAGHGDSSWRDDADYAPGTLAPDVIRGLETWTTGPVVLAGHSLGGLTAAAVAAARADLVRAVVIVDITPDIDASPGLEHLRRFYEQADFPSRDAVVERAQAFGLGGSLEDTRRGVFLNTRVRQDGRVEWKHHFARIAQHALAPAADQAPGGAYARSWDDLAALRVPLTLVRAERGFVDAAATAELSRRVPHARVVPLDAPHNVQEVAPVELARLLRGHADGSADR</sequence>
<dbReference type="GO" id="GO:0016787">
    <property type="term" value="F:hydrolase activity"/>
    <property type="evidence" value="ECO:0007669"/>
    <property type="project" value="UniProtKB-KW"/>
</dbReference>
<reference evidence="2" key="2">
    <citation type="submission" date="2020-09" db="EMBL/GenBank/DDBJ databases">
        <authorList>
            <person name="Sun Q."/>
            <person name="Zhou Y."/>
        </authorList>
    </citation>
    <scope>NUCLEOTIDE SEQUENCE</scope>
    <source>
        <strain evidence="2">CGMCC 1.15794</strain>
    </source>
</reference>
<dbReference type="AlphaFoldDB" id="A0A917IGC6"/>
<dbReference type="Gene3D" id="3.40.50.1820">
    <property type="entry name" value="alpha/beta hydrolase"/>
    <property type="match status" value="1"/>
</dbReference>
<dbReference type="Pfam" id="PF12697">
    <property type="entry name" value="Abhydrolase_6"/>
    <property type="match status" value="1"/>
</dbReference>
<dbReference type="InterPro" id="IPR029058">
    <property type="entry name" value="AB_hydrolase_fold"/>
</dbReference>
<name>A0A917IGC6_9MICO</name>
<dbReference type="PANTHER" id="PTHR43194">
    <property type="entry name" value="HYDROLASE ALPHA/BETA FOLD FAMILY"/>
    <property type="match status" value="1"/>
</dbReference>
<accession>A0A917IGC6</accession>
<protein>
    <submittedName>
        <fullName evidence="2">Alpha/beta hydrolase</fullName>
    </submittedName>
</protein>
<dbReference type="Proteomes" id="UP000657592">
    <property type="component" value="Unassembled WGS sequence"/>
</dbReference>
<dbReference type="SUPFAM" id="SSF53474">
    <property type="entry name" value="alpha/beta-Hydrolases"/>
    <property type="match status" value="1"/>
</dbReference>
<gene>
    <name evidence="2" type="ORF">GCM10010921_24670</name>
</gene>
<organism evidence="2 3">
    <name type="scientific">Microbacterium album</name>
    <dbReference type="NCBI Taxonomy" id="2053191"/>
    <lineage>
        <taxon>Bacteria</taxon>
        <taxon>Bacillati</taxon>
        <taxon>Actinomycetota</taxon>
        <taxon>Actinomycetes</taxon>
        <taxon>Micrococcales</taxon>
        <taxon>Microbacteriaceae</taxon>
        <taxon>Microbacterium</taxon>
    </lineage>
</organism>